<accession>A0ABV5GIC9</accession>
<dbReference type="InterPro" id="IPR025250">
    <property type="entry name" value="DUF4199"/>
</dbReference>
<dbReference type="RefSeq" id="WP_236453594.1">
    <property type="nucleotide sequence ID" value="NZ_CBCSGE010000032.1"/>
</dbReference>
<feature type="transmembrane region" description="Helical" evidence="1">
    <location>
        <begin position="36"/>
        <end position="56"/>
    </location>
</feature>
<dbReference type="Pfam" id="PF13858">
    <property type="entry name" value="DUF4199"/>
    <property type="match status" value="1"/>
</dbReference>
<keyword evidence="1" id="KW-1133">Transmembrane helix</keyword>
<feature type="transmembrane region" description="Helical" evidence="1">
    <location>
        <begin position="12"/>
        <end position="30"/>
    </location>
</feature>
<sequence length="176" mass="19838">MNEITKKNSITFGILTGVISILITSTMYLIDLKLFTAWWIGVLSIVLYIGIGVYLLSKTKKELNGIFPFKEAFTTYFLSAVIGIAISVIFNIILFNFIDIEAKDVIQENLIEFQVDMLKKFNTPTSAIKEAVAKMEEQKQFDIIPQIKGSVFSILFSAIFGLILAAIFKSKTQEQF</sequence>
<feature type="transmembrane region" description="Helical" evidence="1">
    <location>
        <begin position="76"/>
        <end position="98"/>
    </location>
</feature>
<feature type="transmembrane region" description="Helical" evidence="1">
    <location>
        <begin position="149"/>
        <end position="168"/>
    </location>
</feature>
<gene>
    <name evidence="2" type="ORF">ACFFVF_01285</name>
</gene>
<evidence type="ECO:0000313" key="2">
    <source>
        <dbReference type="EMBL" id="MFB9095135.1"/>
    </source>
</evidence>
<evidence type="ECO:0000256" key="1">
    <source>
        <dbReference type="SAM" id="Phobius"/>
    </source>
</evidence>
<proteinExistence type="predicted"/>
<keyword evidence="1" id="KW-0472">Membrane</keyword>
<evidence type="ECO:0000313" key="3">
    <source>
        <dbReference type="Proteomes" id="UP001589607"/>
    </source>
</evidence>
<reference evidence="2 3" key="1">
    <citation type="submission" date="2024-09" db="EMBL/GenBank/DDBJ databases">
        <authorList>
            <person name="Sun Q."/>
            <person name="Mori K."/>
        </authorList>
    </citation>
    <scope>NUCLEOTIDE SEQUENCE [LARGE SCALE GENOMIC DNA]</scope>
    <source>
        <strain evidence="2 3">CECT 7955</strain>
    </source>
</reference>
<dbReference type="EMBL" id="JBHMEY010000002">
    <property type="protein sequence ID" value="MFB9095135.1"/>
    <property type="molecule type" value="Genomic_DNA"/>
</dbReference>
<keyword evidence="3" id="KW-1185">Reference proteome</keyword>
<organism evidence="2 3">
    <name type="scientific">Flavobacterium jumunjinense</name>
    <dbReference type="NCBI Taxonomy" id="998845"/>
    <lineage>
        <taxon>Bacteria</taxon>
        <taxon>Pseudomonadati</taxon>
        <taxon>Bacteroidota</taxon>
        <taxon>Flavobacteriia</taxon>
        <taxon>Flavobacteriales</taxon>
        <taxon>Flavobacteriaceae</taxon>
        <taxon>Flavobacterium</taxon>
    </lineage>
</organism>
<name>A0ABV5GIC9_9FLAO</name>
<protein>
    <submittedName>
        <fullName evidence="2">DUF4199 domain-containing protein</fullName>
    </submittedName>
</protein>
<dbReference type="Proteomes" id="UP001589607">
    <property type="component" value="Unassembled WGS sequence"/>
</dbReference>
<keyword evidence="1" id="KW-0812">Transmembrane</keyword>
<comment type="caution">
    <text evidence="2">The sequence shown here is derived from an EMBL/GenBank/DDBJ whole genome shotgun (WGS) entry which is preliminary data.</text>
</comment>